<evidence type="ECO:0000259" key="2">
    <source>
        <dbReference type="Pfam" id="PF14730"/>
    </source>
</evidence>
<protein>
    <recommendedName>
        <fullName evidence="2">DUF4468 domain-containing protein</fullName>
    </recommendedName>
</protein>
<feature type="domain" description="DUF4468" evidence="2">
    <location>
        <begin position="35"/>
        <end position="115"/>
    </location>
</feature>
<reference evidence="4 6" key="2">
    <citation type="submission" date="2016-11" db="EMBL/GenBank/DDBJ databases">
        <title>Whole genomes of Flavobacteriaceae.</title>
        <authorList>
            <person name="Stine C."/>
            <person name="Li C."/>
            <person name="Tadesse D."/>
        </authorList>
    </citation>
    <scope>NUCLEOTIDE SEQUENCE [LARGE SCALE GENOMIC DNA]</scope>
    <source>
        <strain evidence="4 6">ATCC 29551</strain>
    </source>
</reference>
<evidence type="ECO:0000313" key="5">
    <source>
        <dbReference type="Proteomes" id="UP000028712"/>
    </source>
</evidence>
<proteinExistence type="predicted"/>
<feature type="chain" id="PRO_5001802844" description="DUF4468 domain-containing protein" evidence="1">
    <location>
        <begin position="18"/>
        <end position="192"/>
    </location>
</feature>
<comment type="caution">
    <text evidence="3">The sequence shown here is derived from an EMBL/GenBank/DDBJ whole genome shotgun (WGS) entry which is preliminary data.</text>
</comment>
<dbReference type="OrthoDB" id="708866at2"/>
<evidence type="ECO:0000313" key="4">
    <source>
        <dbReference type="EMBL" id="OXA96684.1"/>
    </source>
</evidence>
<dbReference type="InterPro" id="IPR027823">
    <property type="entry name" value="DUF4468"/>
</dbReference>
<sequence length="192" mass="22472">MKKILLLIFFISTLVNAQETEFSFDNIKGMTDFVVIPSEGKNASEIYKKITEWIKTTYKNPDKVILSTIENEYIRFEGSSETLYSANIIMLGKTYYNSKYQIEISIKDNKYKFDLISMQNYYPRSQYSAGGWTDNIIFNSNTTKEGLATFYKKDGSLKSMWKYLPEVPTYFNELNKSMLESINSRVKKNDNW</sequence>
<dbReference type="Pfam" id="PF14730">
    <property type="entry name" value="DUF4468"/>
    <property type="match status" value="1"/>
</dbReference>
<keyword evidence="6" id="KW-1185">Reference proteome</keyword>
<keyword evidence="1" id="KW-0732">Signal</keyword>
<evidence type="ECO:0000313" key="6">
    <source>
        <dbReference type="Proteomes" id="UP000198424"/>
    </source>
</evidence>
<dbReference type="Proteomes" id="UP000198424">
    <property type="component" value="Unassembled WGS sequence"/>
</dbReference>
<organism evidence="3 5">
    <name type="scientific">Flavobacterium hydatis</name>
    <name type="common">Cytophaga aquatilis</name>
    <dbReference type="NCBI Taxonomy" id="991"/>
    <lineage>
        <taxon>Bacteria</taxon>
        <taxon>Pseudomonadati</taxon>
        <taxon>Bacteroidota</taxon>
        <taxon>Flavobacteriia</taxon>
        <taxon>Flavobacteriales</taxon>
        <taxon>Flavobacteriaceae</taxon>
        <taxon>Flavobacterium</taxon>
    </lineage>
</organism>
<feature type="signal peptide" evidence="1">
    <location>
        <begin position="1"/>
        <end position="17"/>
    </location>
</feature>
<evidence type="ECO:0000256" key="1">
    <source>
        <dbReference type="SAM" id="SignalP"/>
    </source>
</evidence>
<dbReference type="AlphaFoldDB" id="A0A086AHY3"/>
<accession>A0A086AHY3</accession>
<evidence type="ECO:0000313" key="3">
    <source>
        <dbReference type="EMBL" id="KFF16297.1"/>
    </source>
</evidence>
<dbReference type="RefSeq" id="WP_035621859.1">
    <property type="nucleotide sequence ID" value="NZ_JBEWQG010000001.1"/>
</dbReference>
<reference evidence="3 5" key="1">
    <citation type="submission" date="2014-07" db="EMBL/GenBank/DDBJ databases">
        <title>Genome of Flavobacterium hydatis DSM 2063.</title>
        <authorList>
            <person name="Pipes S.E."/>
            <person name="Stropko S.J."/>
            <person name="Newman J.D."/>
        </authorList>
    </citation>
    <scope>NUCLEOTIDE SEQUENCE [LARGE SCALE GENOMIC DNA]</scope>
    <source>
        <strain evidence="3 5">DSM 2063</strain>
    </source>
</reference>
<gene>
    <name evidence="4" type="ORF">B0A62_05355</name>
    <name evidence="3" type="ORF">IW20_11060</name>
</gene>
<dbReference type="EMBL" id="JPRM01000015">
    <property type="protein sequence ID" value="KFF16297.1"/>
    <property type="molecule type" value="Genomic_DNA"/>
</dbReference>
<dbReference type="EMBL" id="MUGY01000004">
    <property type="protein sequence ID" value="OXA96684.1"/>
    <property type="molecule type" value="Genomic_DNA"/>
</dbReference>
<dbReference type="Proteomes" id="UP000028712">
    <property type="component" value="Unassembled WGS sequence"/>
</dbReference>
<dbReference type="Gene3D" id="3.30.530.80">
    <property type="match status" value="1"/>
</dbReference>
<dbReference type="eggNOG" id="ENOG50330ID">
    <property type="taxonomic scope" value="Bacteria"/>
</dbReference>
<name>A0A086AHY3_FLAHY</name>